<dbReference type="PANTHER" id="PTHR10663">
    <property type="entry name" value="GUANYL-NUCLEOTIDE EXCHANGE FACTOR"/>
    <property type="match status" value="1"/>
</dbReference>
<dbReference type="InterPro" id="IPR035999">
    <property type="entry name" value="Sec7_dom_sf"/>
</dbReference>
<dbReference type="InterPro" id="IPR046455">
    <property type="entry name" value="Sec7/BIG1-like_C"/>
</dbReference>
<dbReference type="Pfam" id="PF16213">
    <property type="entry name" value="DCB"/>
    <property type="match status" value="1"/>
</dbReference>
<dbReference type="InterPro" id="IPR023394">
    <property type="entry name" value="Sec7_C_sf"/>
</dbReference>
<keyword evidence="3" id="KW-0813">Transport</keyword>
<dbReference type="InterPro" id="IPR032691">
    <property type="entry name" value="Mon2/Sec7/BIG1-like_HUS"/>
</dbReference>
<name>A0A9W8HYK0_9FUNG</name>
<feature type="region of interest" description="Disordered" evidence="7">
    <location>
        <begin position="1314"/>
        <end position="1340"/>
    </location>
</feature>
<dbReference type="GO" id="GO:0015031">
    <property type="term" value="P:protein transport"/>
    <property type="evidence" value="ECO:0007669"/>
    <property type="project" value="UniProtKB-KW"/>
</dbReference>
<dbReference type="Pfam" id="PF20252">
    <property type="entry name" value="BIG2_C"/>
    <property type="match status" value="1"/>
</dbReference>
<feature type="domain" description="SEC7" evidence="8">
    <location>
        <begin position="780"/>
        <end position="970"/>
    </location>
</feature>
<dbReference type="OrthoDB" id="18431at2759"/>
<dbReference type="PANTHER" id="PTHR10663:SF375">
    <property type="entry name" value="LD29171P"/>
    <property type="match status" value="1"/>
</dbReference>
<dbReference type="SUPFAM" id="SSF48371">
    <property type="entry name" value="ARM repeat"/>
    <property type="match status" value="1"/>
</dbReference>
<proteinExistence type="predicted"/>
<feature type="compositionally biased region" description="Pro residues" evidence="7">
    <location>
        <begin position="1880"/>
        <end position="1889"/>
    </location>
</feature>
<comment type="caution">
    <text evidence="9">The sequence shown here is derived from an EMBL/GenBank/DDBJ whole genome shotgun (WGS) entry which is preliminary data.</text>
</comment>
<dbReference type="GO" id="GO:0005085">
    <property type="term" value="F:guanyl-nucleotide exchange factor activity"/>
    <property type="evidence" value="ECO:0007669"/>
    <property type="project" value="InterPro"/>
</dbReference>
<organism evidence="9 10">
    <name type="scientific">Coemansia guatemalensis</name>
    <dbReference type="NCBI Taxonomy" id="2761395"/>
    <lineage>
        <taxon>Eukaryota</taxon>
        <taxon>Fungi</taxon>
        <taxon>Fungi incertae sedis</taxon>
        <taxon>Zoopagomycota</taxon>
        <taxon>Kickxellomycotina</taxon>
        <taxon>Kickxellomycetes</taxon>
        <taxon>Kickxellales</taxon>
        <taxon>Kickxellaceae</taxon>
        <taxon>Coemansia</taxon>
    </lineage>
</organism>
<dbReference type="GO" id="GO:0032012">
    <property type="term" value="P:regulation of ARF protein signal transduction"/>
    <property type="evidence" value="ECO:0007669"/>
    <property type="project" value="InterPro"/>
</dbReference>
<dbReference type="CDD" id="cd00171">
    <property type="entry name" value="Sec7"/>
    <property type="match status" value="1"/>
</dbReference>
<dbReference type="EMBL" id="JANBUO010000257">
    <property type="protein sequence ID" value="KAJ2805777.1"/>
    <property type="molecule type" value="Genomic_DNA"/>
</dbReference>
<feature type="compositionally biased region" description="Low complexity" evidence="7">
    <location>
        <begin position="107"/>
        <end position="119"/>
    </location>
</feature>
<dbReference type="InterPro" id="IPR015403">
    <property type="entry name" value="Mon2/Sec7/BIG1-like_HDS"/>
</dbReference>
<sequence length="2202" mass="237684">MTAGESPDEVDRTLADDIKVAKSSLAVDPQLILASALKASSGAVLGDDAPEVPTEDSTEAHTDDVAEVPKANGSEALPENDTEAPVTDSAEDGTADSRSSNEEHSPPQRQSLSQEQLPQEQPPLPEQQQQQPQAATPLPGLVFIIGAMEKLQTTREGRRGELGSAVEQVLGILRPRQQTQRQVEAGWLLQQDVETVIQALSLASRSSNAVATALDCVEKLVSYGYFDNIAGLDEAKRNAFQRTVAERLVALVAGSFAGESTADAVQLQIVKALFALLSSERLPVRQAAMLATIRTAHNVFVLARSPSTQTIAQGTLTQMVHMVLARVRVEEDGDLAIPGSTRTSRGESDLEQEGDAAARDAFLLIRALCKLSMRAVANDHVLDVKSPQLRSRCLALNLIRLALTEHAPVFTSAYVHLRPHAETRAAAQRGGDEFDDLEGPDQAIEQMASSAGQAREAAEAVAVPLVAVVRQHLSLSLSRNLASSNPLVLELSLRTFELALGRMRMFLRHETEVLFREILLPVLESRSPGSLAQRGRMLQALERLLAQPQLAVELYLNYDCAEDSVNVFQRLAEALCRLSGLHVGLPPKNSPAYALAADIDSEGATASAWRAVQQRPTVFNAPAAQVAPPSPQQPGDVSAWLGEPGHRSPGVESVRRRHSRTFSISSQGTAASSTAPSQAAAALAYGGLAFAPGEKNNAGQQTMDEYAVRQLALSSLGALLQSMVAWSDRLADPVSLTRAAADTSADAAAAAPATAPETPTEASSGADQPADAAAGDDPQSLMSIRSRKAQFDHGRRLFAWKPQKGIEAWRAAGHLTSNDPQELGRLLYASRDGLNKVALGEYLGKHDPYNVAVMHTFVEQIDFSDMQFVAALRRLLQAFRLPGEAQMIDRFMLKFAERYVIANPNSGFANADAAYVLAYSVILLNTDQHSPQVRHRMSQQAFLANNRGINGGGDLDTAMLVAIYEEVARDEIKLKDDPLGDRADHGPAASAAPLFLLWGSSTADRIRELHAHASAEMAAKSEQSIRSMARMRRRRWAQSHAGTPAGDEDLAAATGDDHDPWALLLDMGDYLHATRAEHIAPMFGAIWTAVLAALSSPMQTSSDPHVVAACLIGFQCGIALSCRFRMPLERATFVTTLRNFTQLQNLAEMRRKHVEAIRALVEVSASRPDVGDGLAESWLDVLQCVSQLERLQLLTQGTDAAMGQQRSSATRASASYEGFGFASVLSVAAPQPQSSVDQKNIPARAFGANNAPNAPKVSVADLAKLETNSQVLVVLVDRLFTSSVHLSATGIVDFVRALSQVAWGEIAVSLSASSQPPHAAQNGHRGRRSSSGAAPQHVPPTTRLFSMTKIVEIAYYNMERIRVEWSQIWAILGPLFDRVGAYSDARASVFALDSLRQLSMKFLEKEELPHFAFQKEFLRPFADILEGYVPDAASSNGQPLAVDLRVKDMVLRCVYQLVQAAAAHIRSGWKAVLNVAQIAARDAHDQIAEMGFHIARECAMNHGKQMWMLTSAQVPSVRDPNEAQRTVVAITGLEYFHELIDCLSEYAVGAAASRRPRFALGAIDTMYRAAVALGAQIMEHPQFEMPKPGEEDDVALDDQPLYRVWMPVLRALHEVVMHTDDLEVRTRALDAFFRLVMTQGRYFSRGLWAAVLRSLVFDLFSDLRDPSASRRFATVDDLELWFSSTLIKALQHLIALFTEYYPSRLSGAMMAEVLDLLAMCIAQPSEVLGKVGTSCLQDMVRSNYAKFDQEAWGLVCDSLAKLFNWSQPRELFSIAGASLEAESENGKPATSRPNGGALPNGENAALPVIAPNVKRPPAGTAAGYATNRPSPLRTGGSAASILSADGNETPSPASATPSSAAAAGPSLPAAAEPAEEEAPLPSPPPPPPAIGLAPQPVLLPRDKGPTSSSASNDKPDYVFITLKCILQLLLIQTVGELFGINVETGEALTPDSTTSDDLYAHMSAHHLFILLDCLDQSRSFAHRFNTNRKVRRRLVELGVMPSMPSLLKQETGSVLMELHILQRMHADAIGVSYHPMGQEKANGKKQRAVSKDVAKDRETVSEEVDDRMGLLTGMVLEQYCGHTGTVSPAAKDASESDKSKERWSNVRLVSSANAVSPSSTDAKKQMVLAHAWRPSVMAIIAFLPQIALVKKGADKPFRAAVAGVWLELVDVLGVAVDVGDRDIVGGIQKILAVAGAELNILS</sequence>
<gene>
    <name evidence="9" type="primary">SEC7</name>
    <name evidence="9" type="ORF">H4R20_001955</name>
</gene>
<dbReference type="InterPro" id="IPR032629">
    <property type="entry name" value="DCB_dom"/>
</dbReference>
<evidence type="ECO:0000313" key="9">
    <source>
        <dbReference type="EMBL" id="KAJ2805777.1"/>
    </source>
</evidence>
<dbReference type="GO" id="GO:0016020">
    <property type="term" value="C:membrane"/>
    <property type="evidence" value="ECO:0007669"/>
    <property type="project" value="UniProtKB-SubCell"/>
</dbReference>
<dbReference type="InterPro" id="IPR000904">
    <property type="entry name" value="Sec7_dom"/>
</dbReference>
<reference evidence="9" key="1">
    <citation type="submission" date="2022-07" db="EMBL/GenBank/DDBJ databases">
        <title>Phylogenomic reconstructions and comparative analyses of Kickxellomycotina fungi.</title>
        <authorList>
            <person name="Reynolds N.K."/>
            <person name="Stajich J.E."/>
            <person name="Barry K."/>
            <person name="Grigoriev I.V."/>
            <person name="Crous P."/>
            <person name="Smith M.E."/>
        </authorList>
    </citation>
    <scope>NUCLEOTIDE SEQUENCE</scope>
    <source>
        <strain evidence="9">NRRL 1565</strain>
    </source>
</reference>
<feature type="region of interest" description="Disordered" evidence="7">
    <location>
        <begin position="623"/>
        <end position="657"/>
    </location>
</feature>
<keyword evidence="4" id="KW-0963">Cytoplasm</keyword>
<feature type="region of interest" description="Disordered" evidence="7">
    <location>
        <begin position="2037"/>
        <end position="2061"/>
    </location>
</feature>
<protein>
    <submittedName>
        <fullName evidence="9">Guanine nucleotide exchange protein for ADP-robosylation factor</fullName>
    </submittedName>
</protein>
<evidence type="ECO:0000256" key="3">
    <source>
        <dbReference type="ARBA" id="ARBA00022448"/>
    </source>
</evidence>
<feature type="region of interest" description="Disordered" evidence="7">
    <location>
        <begin position="1819"/>
        <end position="1912"/>
    </location>
</feature>
<feature type="region of interest" description="Disordered" evidence="7">
    <location>
        <begin position="1782"/>
        <end position="1803"/>
    </location>
</feature>
<keyword evidence="6" id="KW-0472">Membrane</keyword>
<dbReference type="PROSITE" id="PS50190">
    <property type="entry name" value="SEC7"/>
    <property type="match status" value="1"/>
</dbReference>
<comment type="subcellular location">
    <subcellularLocation>
        <location evidence="2">Cytoplasm</location>
    </subcellularLocation>
    <subcellularLocation>
        <location evidence="1">Membrane</location>
    </subcellularLocation>
</comment>
<evidence type="ECO:0000256" key="5">
    <source>
        <dbReference type="ARBA" id="ARBA00022927"/>
    </source>
</evidence>
<dbReference type="Gene3D" id="1.10.220.20">
    <property type="match status" value="1"/>
</dbReference>
<dbReference type="SUPFAM" id="SSF48425">
    <property type="entry name" value="Sec7 domain"/>
    <property type="match status" value="1"/>
</dbReference>
<feature type="compositionally biased region" description="Acidic residues" evidence="7">
    <location>
        <begin position="48"/>
        <end position="57"/>
    </location>
</feature>
<feature type="compositionally biased region" description="Basic and acidic residues" evidence="7">
    <location>
        <begin position="2049"/>
        <end position="2060"/>
    </location>
</feature>
<dbReference type="Pfam" id="PF01369">
    <property type="entry name" value="Sec7"/>
    <property type="match status" value="1"/>
</dbReference>
<dbReference type="Proteomes" id="UP001140094">
    <property type="component" value="Unassembled WGS sequence"/>
</dbReference>
<evidence type="ECO:0000256" key="2">
    <source>
        <dbReference type="ARBA" id="ARBA00004496"/>
    </source>
</evidence>
<dbReference type="Gene3D" id="1.10.1000.11">
    <property type="entry name" value="Arf Nucleotide-binding Site Opener,domain 2"/>
    <property type="match status" value="1"/>
</dbReference>
<evidence type="ECO:0000259" key="8">
    <source>
        <dbReference type="PROSITE" id="PS50190"/>
    </source>
</evidence>
<dbReference type="Pfam" id="PF09324">
    <property type="entry name" value="Sec7-like_HDS"/>
    <property type="match status" value="1"/>
</dbReference>
<evidence type="ECO:0000256" key="6">
    <source>
        <dbReference type="ARBA" id="ARBA00023136"/>
    </source>
</evidence>
<keyword evidence="10" id="KW-1185">Reference proteome</keyword>
<feature type="region of interest" description="Disordered" evidence="7">
    <location>
        <begin position="747"/>
        <end position="778"/>
    </location>
</feature>
<keyword evidence="5" id="KW-0653">Protein transport</keyword>
<dbReference type="FunFam" id="1.10.1000.11:FF:000003">
    <property type="entry name" value="Brefeldin A-inhibited guanine nucleotide-exchange protein 1"/>
    <property type="match status" value="1"/>
</dbReference>
<evidence type="ECO:0000256" key="4">
    <source>
        <dbReference type="ARBA" id="ARBA00022490"/>
    </source>
</evidence>
<dbReference type="Pfam" id="PF12783">
    <property type="entry name" value="Sec7-like_HUS"/>
    <property type="match status" value="1"/>
</dbReference>
<evidence type="ECO:0000256" key="1">
    <source>
        <dbReference type="ARBA" id="ARBA00004370"/>
    </source>
</evidence>
<feature type="compositionally biased region" description="Low complexity" evidence="7">
    <location>
        <begin position="1848"/>
        <end position="1872"/>
    </location>
</feature>
<accession>A0A9W8HYK0</accession>
<feature type="region of interest" description="Disordered" evidence="7">
    <location>
        <begin position="38"/>
        <end position="134"/>
    </location>
</feature>
<dbReference type="InterPro" id="IPR016024">
    <property type="entry name" value="ARM-type_fold"/>
</dbReference>
<dbReference type="GO" id="GO:0005794">
    <property type="term" value="C:Golgi apparatus"/>
    <property type="evidence" value="ECO:0007669"/>
    <property type="project" value="UniProtKB-ARBA"/>
</dbReference>
<evidence type="ECO:0000256" key="7">
    <source>
        <dbReference type="SAM" id="MobiDB-lite"/>
    </source>
</evidence>
<evidence type="ECO:0000313" key="10">
    <source>
        <dbReference type="Proteomes" id="UP001140094"/>
    </source>
</evidence>
<dbReference type="SMART" id="SM00222">
    <property type="entry name" value="Sec7"/>
    <property type="match status" value="1"/>
</dbReference>